<evidence type="ECO:0000313" key="3">
    <source>
        <dbReference type="Proteomes" id="UP000297452"/>
    </source>
</evidence>
<dbReference type="Proteomes" id="UP000297452">
    <property type="component" value="Unassembled WGS sequence"/>
</dbReference>
<accession>A0A4Z1HVT6</accession>
<evidence type="ECO:0000256" key="1">
    <source>
        <dbReference type="SAM" id="MobiDB-lite"/>
    </source>
</evidence>
<reference evidence="2 3" key="1">
    <citation type="submission" date="2017-12" db="EMBL/GenBank/DDBJ databases">
        <title>Comparative genomics of Botrytis spp.</title>
        <authorList>
            <person name="Valero-Jimenez C.A."/>
            <person name="Tapia P."/>
            <person name="Veloso J."/>
            <person name="Silva-Moreno E."/>
            <person name="Staats M."/>
            <person name="Valdes J.H."/>
            <person name="Van Kan J.A.L."/>
        </authorList>
    </citation>
    <scope>NUCLEOTIDE SEQUENCE [LARGE SCALE GENOMIC DNA]</scope>
    <source>
        <strain evidence="2 3">MUCL2120</strain>
    </source>
</reference>
<sequence length="95" mass="10974">MFYDANHKTANNPPNASRKVYSRVKSEREIYGQRSRKRQSETNRDKQGNQGNPKFDAEFTSPHIHPAMLRAVTVSVAPTRNWVLGIGYWVSRVDR</sequence>
<evidence type="ECO:0000313" key="2">
    <source>
        <dbReference type="EMBL" id="TGO53206.1"/>
    </source>
</evidence>
<dbReference type="AlphaFoldDB" id="A0A4Z1HVT6"/>
<keyword evidence="3" id="KW-1185">Reference proteome</keyword>
<comment type="caution">
    <text evidence="2">The sequence shown here is derived from an EMBL/GenBank/DDBJ whole genome shotgun (WGS) entry which is preliminary data.</text>
</comment>
<protein>
    <submittedName>
        <fullName evidence="2">Uncharacterized protein</fullName>
    </submittedName>
</protein>
<organism evidence="2 3">
    <name type="scientific">Botryotinia narcissicola</name>
    <dbReference type="NCBI Taxonomy" id="278944"/>
    <lineage>
        <taxon>Eukaryota</taxon>
        <taxon>Fungi</taxon>
        <taxon>Dikarya</taxon>
        <taxon>Ascomycota</taxon>
        <taxon>Pezizomycotina</taxon>
        <taxon>Leotiomycetes</taxon>
        <taxon>Helotiales</taxon>
        <taxon>Sclerotiniaceae</taxon>
        <taxon>Botryotinia</taxon>
    </lineage>
</organism>
<feature type="region of interest" description="Disordered" evidence="1">
    <location>
        <begin position="1"/>
        <end position="60"/>
    </location>
</feature>
<gene>
    <name evidence="2" type="ORF">BOTNAR_0302g00040</name>
</gene>
<name>A0A4Z1HVT6_9HELO</name>
<dbReference type="EMBL" id="PQXJ01000302">
    <property type="protein sequence ID" value="TGO53206.1"/>
    <property type="molecule type" value="Genomic_DNA"/>
</dbReference>
<proteinExistence type="predicted"/>
<dbReference type="OrthoDB" id="10558096at2759"/>
<feature type="compositionally biased region" description="Basic and acidic residues" evidence="1">
    <location>
        <begin position="38"/>
        <end position="47"/>
    </location>
</feature>